<protein>
    <submittedName>
        <fullName evidence="1">Uncharacterized protein</fullName>
    </submittedName>
</protein>
<dbReference type="Proteomes" id="UP000239415">
    <property type="component" value="Unassembled WGS sequence"/>
</dbReference>
<name>A0A2T0K5M8_9ACTN</name>
<evidence type="ECO:0000313" key="1">
    <source>
        <dbReference type="EMBL" id="PRX18265.1"/>
    </source>
</evidence>
<keyword evidence="2" id="KW-1185">Reference proteome</keyword>
<comment type="caution">
    <text evidence="1">The sequence shown here is derived from an EMBL/GenBank/DDBJ whole genome shotgun (WGS) entry which is preliminary data.</text>
</comment>
<sequence length="68" mass="7065">MPGGVGAREEVGHGSVPPPLYRSHGLVDFVHLTIFPVLTGQTGTDPVFKGAADSIFSGALRQRYATAG</sequence>
<gene>
    <name evidence="1" type="ORF">CLV67_11398</name>
</gene>
<reference evidence="1 2" key="1">
    <citation type="submission" date="2018-03" db="EMBL/GenBank/DDBJ databases">
        <title>Genomic Encyclopedia of Archaeal and Bacterial Type Strains, Phase II (KMG-II): from individual species to whole genera.</title>
        <authorList>
            <person name="Goeker M."/>
        </authorList>
    </citation>
    <scope>NUCLEOTIDE SEQUENCE [LARGE SCALE GENOMIC DNA]</scope>
    <source>
        <strain evidence="1 2">DSM 43146</strain>
    </source>
</reference>
<organism evidence="1 2">
    <name type="scientific">Actinoplanes italicus</name>
    <dbReference type="NCBI Taxonomy" id="113567"/>
    <lineage>
        <taxon>Bacteria</taxon>
        <taxon>Bacillati</taxon>
        <taxon>Actinomycetota</taxon>
        <taxon>Actinomycetes</taxon>
        <taxon>Micromonosporales</taxon>
        <taxon>Micromonosporaceae</taxon>
        <taxon>Actinoplanes</taxon>
    </lineage>
</organism>
<proteinExistence type="predicted"/>
<dbReference type="AlphaFoldDB" id="A0A2T0K5M8"/>
<accession>A0A2T0K5M8</accession>
<evidence type="ECO:0000313" key="2">
    <source>
        <dbReference type="Proteomes" id="UP000239415"/>
    </source>
</evidence>
<dbReference type="EMBL" id="PVMZ01000013">
    <property type="protein sequence ID" value="PRX18265.1"/>
    <property type="molecule type" value="Genomic_DNA"/>
</dbReference>